<feature type="binding site" evidence="6">
    <location>
        <position position="229"/>
    </location>
    <ligand>
        <name>FAD</name>
        <dbReference type="ChEBI" id="CHEBI:57692"/>
    </ligand>
</feature>
<evidence type="ECO:0000256" key="7">
    <source>
        <dbReference type="RuleBase" id="RU003968"/>
    </source>
</evidence>
<evidence type="ECO:0000256" key="3">
    <source>
        <dbReference type="ARBA" id="ARBA00022630"/>
    </source>
</evidence>
<evidence type="ECO:0000256" key="4">
    <source>
        <dbReference type="ARBA" id="ARBA00022827"/>
    </source>
</evidence>
<dbReference type="GO" id="GO:0050660">
    <property type="term" value="F:flavin adenine dinucleotide binding"/>
    <property type="evidence" value="ECO:0007669"/>
    <property type="project" value="InterPro"/>
</dbReference>
<gene>
    <name evidence="10" type="ORF">BLA18109_03900</name>
</gene>
<name>A0A6P2WGR0_BURL3</name>
<evidence type="ECO:0000256" key="2">
    <source>
        <dbReference type="ARBA" id="ARBA00010790"/>
    </source>
</evidence>
<evidence type="ECO:0000313" key="10">
    <source>
        <dbReference type="EMBL" id="VWC90879.1"/>
    </source>
</evidence>
<sequence>MPPARSWAKTMSDKTFDYVIIGAGSAGCTIATNLIERRKGTVLLIEAGGHDKDLFIHIPGGLGKAIPRYTWPYAAEPSLDVKGRSIAVPQGRVLGGSSSVNGMLYVRGHRNDYDRWETEFGCKGWGADEMRRYFAKAENNESLTAPHHGNDGHLKVTEIRYRHPLSQAFVRAGQQMGLEYLTDYNGDRQEGVGFYQATIFNGERGSTAATYLEAIRNHAAFKLEVDALVERVEIEGGRATGVTYRQGNRQVTVHARAEVIVTAGAIGSPKILQLSGIGPRSDLENAGVRVKHVLPVGENFHDHMHTSVNATIKTPISLYGQDRGLKALKHGLQWMLFRSGLLTSPVLEGFAFVDTCNQGQPDVQFHFLPVIDAFDDPFGVTKGRTHGITIKTGHLQPYSRGRVTIRSSNPADLPRIDGRYLSDRRDVDGQVRATKLALAMLRQPALAAHVDEIFSPTCIPDDTAAIEDWVRGAAKTVYHPVGTCRMGMEPASSVVDTQLRVHGIAGLRVADSSTMPSIPSGNTNAPTIALAEKASDLISNASH</sequence>
<protein>
    <submittedName>
        <fullName evidence="10">Glucose-methanol-choline oxidoreductase</fullName>
    </submittedName>
</protein>
<dbReference type="PANTHER" id="PTHR11552">
    <property type="entry name" value="GLUCOSE-METHANOL-CHOLINE GMC OXIDOREDUCTASE"/>
    <property type="match status" value="1"/>
</dbReference>
<keyword evidence="4 6" id="KW-0274">FAD</keyword>
<dbReference type="InterPro" id="IPR000172">
    <property type="entry name" value="GMC_OxRdtase_N"/>
</dbReference>
<dbReference type="PROSITE" id="PS00624">
    <property type="entry name" value="GMC_OXRED_2"/>
    <property type="match status" value="1"/>
</dbReference>
<organism evidence="10 11">
    <name type="scientific">Burkholderia lata (strain ATCC 17760 / DSM 23089 / LMG 22485 / NCIMB 9086 / R18194 / 383)</name>
    <dbReference type="NCBI Taxonomy" id="482957"/>
    <lineage>
        <taxon>Bacteria</taxon>
        <taxon>Pseudomonadati</taxon>
        <taxon>Pseudomonadota</taxon>
        <taxon>Betaproteobacteria</taxon>
        <taxon>Burkholderiales</taxon>
        <taxon>Burkholderiaceae</taxon>
        <taxon>Burkholderia</taxon>
        <taxon>Burkholderia cepacia complex</taxon>
    </lineage>
</organism>
<evidence type="ECO:0000256" key="1">
    <source>
        <dbReference type="ARBA" id="ARBA00001974"/>
    </source>
</evidence>
<proteinExistence type="inferred from homology"/>
<evidence type="ECO:0000259" key="9">
    <source>
        <dbReference type="PROSITE" id="PS00624"/>
    </source>
</evidence>
<reference evidence="10 11" key="1">
    <citation type="submission" date="2019-09" db="EMBL/GenBank/DDBJ databases">
        <authorList>
            <person name="Depoorter E."/>
        </authorList>
    </citation>
    <scope>NUCLEOTIDE SEQUENCE [LARGE SCALE GENOMIC DNA]</scope>
    <source>
        <strain evidence="10">R-18109</strain>
    </source>
</reference>
<evidence type="ECO:0000256" key="5">
    <source>
        <dbReference type="ARBA" id="ARBA00023027"/>
    </source>
</evidence>
<feature type="domain" description="Glucose-methanol-choline oxidoreductase N-terminal" evidence="8">
    <location>
        <begin position="91"/>
        <end position="114"/>
    </location>
</feature>
<dbReference type="GO" id="GO:0016614">
    <property type="term" value="F:oxidoreductase activity, acting on CH-OH group of donors"/>
    <property type="evidence" value="ECO:0007669"/>
    <property type="project" value="InterPro"/>
</dbReference>
<feature type="domain" description="Glucose-methanol-choline oxidoreductase N-terminal" evidence="9">
    <location>
        <begin position="264"/>
        <end position="278"/>
    </location>
</feature>
<dbReference type="SUPFAM" id="SSF51905">
    <property type="entry name" value="FAD/NAD(P)-binding domain"/>
    <property type="match status" value="1"/>
</dbReference>
<dbReference type="PIRSF" id="PIRSF000137">
    <property type="entry name" value="Alcohol_oxidase"/>
    <property type="match status" value="1"/>
</dbReference>
<dbReference type="EMBL" id="CABVQH010000012">
    <property type="protein sequence ID" value="VWC90879.1"/>
    <property type="molecule type" value="Genomic_DNA"/>
</dbReference>
<dbReference type="Pfam" id="PF05199">
    <property type="entry name" value="GMC_oxred_C"/>
    <property type="match status" value="1"/>
</dbReference>
<dbReference type="InterPro" id="IPR036188">
    <property type="entry name" value="FAD/NAD-bd_sf"/>
</dbReference>
<evidence type="ECO:0000259" key="8">
    <source>
        <dbReference type="PROSITE" id="PS00623"/>
    </source>
</evidence>
<dbReference type="AlphaFoldDB" id="A0A6P2WGR0"/>
<evidence type="ECO:0000313" key="11">
    <source>
        <dbReference type="Proteomes" id="UP000494260"/>
    </source>
</evidence>
<accession>A0A6P2WGR0</accession>
<dbReference type="SUPFAM" id="SSF54373">
    <property type="entry name" value="FAD-linked reductases, C-terminal domain"/>
    <property type="match status" value="1"/>
</dbReference>
<dbReference type="InterPro" id="IPR012132">
    <property type="entry name" value="GMC_OxRdtase"/>
</dbReference>
<comment type="cofactor">
    <cofactor evidence="1 6">
        <name>FAD</name>
        <dbReference type="ChEBI" id="CHEBI:57692"/>
    </cofactor>
</comment>
<dbReference type="Pfam" id="PF00732">
    <property type="entry name" value="GMC_oxred_N"/>
    <property type="match status" value="1"/>
</dbReference>
<dbReference type="InterPro" id="IPR007867">
    <property type="entry name" value="GMC_OxRtase_C"/>
</dbReference>
<dbReference type="PROSITE" id="PS51257">
    <property type="entry name" value="PROKAR_LIPOPROTEIN"/>
    <property type="match status" value="1"/>
</dbReference>
<feature type="binding site" evidence="6">
    <location>
        <position position="93"/>
    </location>
    <ligand>
        <name>FAD</name>
        <dbReference type="ChEBI" id="CHEBI:57692"/>
    </ligand>
</feature>
<evidence type="ECO:0000256" key="6">
    <source>
        <dbReference type="PIRSR" id="PIRSR000137-2"/>
    </source>
</evidence>
<comment type="similarity">
    <text evidence="2 7">Belongs to the GMC oxidoreductase family.</text>
</comment>
<dbReference type="Proteomes" id="UP000494260">
    <property type="component" value="Unassembled WGS sequence"/>
</dbReference>
<dbReference type="Gene3D" id="3.30.560.10">
    <property type="entry name" value="Glucose Oxidase, domain 3"/>
    <property type="match status" value="1"/>
</dbReference>
<dbReference type="PROSITE" id="PS00623">
    <property type="entry name" value="GMC_OXRED_1"/>
    <property type="match status" value="1"/>
</dbReference>
<keyword evidence="5" id="KW-0520">NAD</keyword>
<dbReference type="PANTHER" id="PTHR11552:SF147">
    <property type="entry name" value="CHOLINE DEHYDROGENASE, MITOCHONDRIAL"/>
    <property type="match status" value="1"/>
</dbReference>
<keyword evidence="3 7" id="KW-0285">Flavoprotein</keyword>
<dbReference type="Gene3D" id="3.50.50.60">
    <property type="entry name" value="FAD/NAD(P)-binding domain"/>
    <property type="match status" value="1"/>
</dbReference>